<comment type="caution">
    <text evidence="2">The sequence shown here is derived from an EMBL/GenBank/DDBJ whole genome shotgun (WGS) entry which is preliminary data.</text>
</comment>
<organism evidence="2 3">
    <name type="scientific">Enterovibrio norvegicus</name>
    <dbReference type="NCBI Taxonomy" id="188144"/>
    <lineage>
        <taxon>Bacteria</taxon>
        <taxon>Pseudomonadati</taxon>
        <taxon>Pseudomonadota</taxon>
        <taxon>Gammaproteobacteria</taxon>
        <taxon>Vibrionales</taxon>
        <taxon>Vibrionaceae</taxon>
        <taxon>Enterovibrio</taxon>
    </lineage>
</organism>
<name>A0A2N7L9Y3_9GAMM</name>
<evidence type="ECO:0000313" key="3">
    <source>
        <dbReference type="Proteomes" id="UP000235387"/>
    </source>
</evidence>
<dbReference type="Proteomes" id="UP000235387">
    <property type="component" value="Unassembled WGS sequence"/>
</dbReference>
<dbReference type="RefSeq" id="WP_102391075.1">
    <property type="nucleotide sequence ID" value="NZ_MDAL01000022.1"/>
</dbReference>
<reference evidence="3" key="1">
    <citation type="submission" date="2016-07" db="EMBL/GenBank/DDBJ databases">
        <title>Nontailed viruses are major unrecognized killers of bacteria in the ocean.</title>
        <authorList>
            <person name="Kauffman K."/>
            <person name="Hussain F."/>
            <person name="Yang J."/>
            <person name="Arevalo P."/>
            <person name="Brown J."/>
            <person name="Cutler M."/>
            <person name="Kelly L."/>
            <person name="Polz M.F."/>
        </authorList>
    </citation>
    <scope>NUCLEOTIDE SEQUENCE [LARGE SCALE GENOMIC DNA]</scope>
    <source>
        <strain evidence="3">10N.261.45.A10</strain>
    </source>
</reference>
<gene>
    <name evidence="2" type="ORF">BCT23_17580</name>
</gene>
<dbReference type="EMBL" id="MDAL01000022">
    <property type="protein sequence ID" value="PMN91322.1"/>
    <property type="molecule type" value="Genomic_DNA"/>
</dbReference>
<feature type="compositionally biased region" description="Low complexity" evidence="1">
    <location>
        <begin position="28"/>
        <end position="74"/>
    </location>
</feature>
<accession>A0A2N7L9Y3</accession>
<proteinExistence type="predicted"/>
<dbReference type="AlphaFoldDB" id="A0A2N7L9Y3"/>
<feature type="region of interest" description="Disordered" evidence="1">
    <location>
        <begin position="28"/>
        <end position="120"/>
    </location>
</feature>
<sequence length="484" mass="51139">MNSRWIHCRYTVFVFFLSLLLSLVGCGTSPEPTASSKPPASSEPLEPSEPFASSESHSDPSSTITPESPSTTDPMVSAEPFETDESGMGAADSVDGIDGGMDTVVAPPETSPTPTPIAGTTPASYDEYLGPPDLACGEDGAPACGDEINIDAILVGDATNWGCKGKNLYFTPKNGGECWRCPDGYRRTWTPIHKDNACKERGIGFNKDTVDATFERSVYGCEDGQFEKGGECYRCPTGSSKVSFLWAFNPGIECKTEYYCDEGLDLMPSPADALLNFGPPYEKVCGAPMDMQAEITALAQTRLEEDLALSQGGAEFIAAVAKNSALRRAISDKDGEEVYRLISQMPSYLALRDAGLANGYQSITLGGAPELEVGIGTTAEYGVALDWQGNTRPYGAIAVSKGASLSVGLGVSLGVWKDGIESDARNIGGYAHGASVSVPLGVADVGSGAWFSYYPIRYLGLTFSASGGIGLETVNYNQAVTLLY</sequence>
<evidence type="ECO:0000313" key="2">
    <source>
        <dbReference type="EMBL" id="PMN91322.1"/>
    </source>
</evidence>
<dbReference type="PROSITE" id="PS51257">
    <property type="entry name" value="PROKAR_LIPOPROTEIN"/>
    <property type="match status" value="1"/>
</dbReference>
<protein>
    <submittedName>
        <fullName evidence="2">Uncharacterized protein</fullName>
    </submittedName>
</protein>
<evidence type="ECO:0000256" key="1">
    <source>
        <dbReference type="SAM" id="MobiDB-lite"/>
    </source>
</evidence>